<dbReference type="InterPro" id="IPR035965">
    <property type="entry name" value="PAS-like_dom_sf"/>
</dbReference>
<dbReference type="EMBL" id="FNCI01000001">
    <property type="protein sequence ID" value="SDF68847.1"/>
    <property type="molecule type" value="Genomic_DNA"/>
</dbReference>
<organism evidence="5 6">
    <name type="scientific">Onishia taeanensis</name>
    <dbReference type="NCBI Taxonomy" id="284577"/>
    <lineage>
        <taxon>Bacteria</taxon>
        <taxon>Pseudomonadati</taxon>
        <taxon>Pseudomonadota</taxon>
        <taxon>Gammaproteobacteria</taxon>
        <taxon>Oceanospirillales</taxon>
        <taxon>Halomonadaceae</taxon>
        <taxon>Onishia</taxon>
    </lineage>
</organism>
<dbReference type="PROSITE" id="PS50887">
    <property type="entry name" value="GGDEF"/>
    <property type="match status" value="1"/>
</dbReference>
<evidence type="ECO:0000313" key="6">
    <source>
        <dbReference type="Proteomes" id="UP000198641"/>
    </source>
</evidence>
<dbReference type="FunFam" id="3.30.70.270:FF:000001">
    <property type="entry name" value="Diguanylate cyclase domain protein"/>
    <property type="match status" value="1"/>
</dbReference>
<reference evidence="5 6" key="1">
    <citation type="submission" date="2016-10" db="EMBL/GenBank/DDBJ databases">
        <authorList>
            <person name="de Groot N.N."/>
        </authorList>
    </citation>
    <scope>NUCLEOTIDE SEQUENCE [LARGE SCALE GENOMIC DNA]</scope>
    <source>
        <strain evidence="5 6">BH539</strain>
    </source>
</reference>
<dbReference type="Proteomes" id="UP000198641">
    <property type="component" value="Unassembled WGS sequence"/>
</dbReference>
<dbReference type="AlphaFoldDB" id="A0A1G7N4M7"/>
<protein>
    <submittedName>
        <fullName evidence="5">PAS domain S-box-containing protein/diguanylate cyclase (GGDEF) domain-containing protein</fullName>
    </submittedName>
</protein>
<dbReference type="OrthoDB" id="5645859at2"/>
<dbReference type="InterPro" id="IPR000700">
    <property type="entry name" value="PAS-assoc_C"/>
</dbReference>
<dbReference type="InterPro" id="IPR000160">
    <property type="entry name" value="GGDEF_dom"/>
</dbReference>
<dbReference type="STRING" id="284577.SAMN05216571_101220"/>
<accession>A0A1G7N4M7</accession>
<dbReference type="InterPro" id="IPR000014">
    <property type="entry name" value="PAS"/>
</dbReference>
<dbReference type="CDD" id="cd01949">
    <property type="entry name" value="GGDEF"/>
    <property type="match status" value="1"/>
</dbReference>
<feature type="domain" description="PAC" evidence="3">
    <location>
        <begin position="246"/>
        <end position="298"/>
    </location>
</feature>
<dbReference type="Gene3D" id="3.30.450.20">
    <property type="entry name" value="PAS domain"/>
    <property type="match status" value="2"/>
</dbReference>
<dbReference type="CDD" id="cd00130">
    <property type="entry name" value="PAS"/>
    <property type="match status" value="2"/>
</dbReference>
<keyword evidence="6" id="KW-1185">Reference proteome</keyword>
<dbReference type="PANTHER" id="PTHR46663:SF3">
    <property type="entry name" value="SLL0267 PROTEIN"/>
    <property type="match status" value="1"/>
</dbReference>
<evidence type="ECO:0000256" key="2">
    <source>
        <dbReference type="SAM" id="MobiDB-lite"/>
    </source>
</evidence>
<dbReference type="NCBIfam" id="TIGR00229">
    <property type="entry name" value="sensory_box"/>
    <property type="match status" value="2"/>
</dbReference>
<dbReference type="PANTHER" id="PTHR46663">
    <property type="entry name" value="DIGUANYLATE CYCLASE DGCT-RELATED"/>
    <property type="match status" value="1"/>
</dbReference>
<dbReference type="GO" id="GO:0003824">
    <property type="term" value="F:catalytic activity"/>
    <property type="evidence" value="ECO:0007669"/>
    <property type="project" value="UniProtKB-ARBA"/>
</dbReference>
<dbReference type="SMART" id="SM00091">
    <property type="entry name" value="PAS"/>
    <property type="match status" value="2"/>
</dbReference>
<evidence type="ECO:0000256" key="1">
    <source>
        <dbReference type="ARBA" id="ARBA00001946"/>
    </source>
</evidence>
<evidence type="ECO:0000259" key="3">
    <source>
        <dbReference type="PROSITE" id="PS50113"/>
    </source>
</evidence>
<dbReference type="Gene3D" id="3.30.70.270">
    <property type="match status" value="1"/>
</dbReference>
<dbReference type="SMART" id="SM00267">
    <property type="entry name" value="GGDEF"/>
    <property type="match status" value="1"/>
</dbReference>
<evidence type="ECO:0000259" key="4">
    <source>
        <dbReference type="PROSITE" id="PS50887"/>
    </source>
</evidence>
<dbReference type="RefSeq" id="WP_092522226.1">
    <property type="nucleotide sequence ID" value="NZ_FNCI01000001.1"/>
</dbReference>
<dbReference type="InterPro" id="IPR052163">
    <property type="entry name" value="DGC-Regulatory_Protein"/>
</dbReference>
<dbReference type="InterPro" id="IPR001610">
    <property type="entry name" value="PAC"/>
</dbReference>
<dbReference type="InterPro" id="IPR029787">
    <property type="entry name" value="Nucleotide_cyclase"/>
</dbReference>
<feature type="compositionally biased region" description="Basic and acidic residues" evidence="2">
    <location>
        <begin position="1"/>
        <end position="10"/>
    </location>
</feature>
<sequence>MQPPGKHENRGNGAFVDADQHDDESRLRRLQVALEDTKHERDTCQKESNQLFDAMFRQNTAPKLLIEADSGRIVDANDSALTFYGYSLQEIKRLNIGDINTLDEEVLRRKRQSVQRGERGFFCFQHRLACGEVRDVEVYTSPIMRDGCQLLHSIIHDVSQRTNAEAQLAAHDAEYQLMAAAFHTGQGVMIVNRQQIIERVNDAFTTITGYPQQAVVGEPAQLLQSDQHDATFYQRIQFTLSVSGYWEGEYWYRHQNGETLPLWQSISTLNNSQDQIEHYIYVFHDIRKQKMLEEELKHLAEHDRLTGICNRTRLSRLQEQAITDLERYDTPFSLIMLDIDRFKHINDAHGHDTGDNVLKALSDVITRQLRNSDKVGRWGGDEFMLLTGHTQLEGAVALAERIRASVEATAFDVIGNLTVSLGVAQFQRGMTLAESLKAVDEALYRAKRRGRNRVESFSDGA</sequence>
<dbReference type="NCBIfam" id="TIGR00254">
    <property type="entry name" value="GGDEF"/>
    <property type="match status" value="1"/>
</dbReference>
<evidence type="ECO:0000313" key="5">
    <source>
        <dbReference type="EMBL" id="SDF68847.1"/>
    </source>
</evidence>
<dbReference type="SUPFAM" id="SSF55785">
    <property type="entry name" value="PYP-like sensor domain (PAS domain)"/>
    <property type="match status" value="2"/>
</dbReference>
<dbReference type="Pfam" id="PF13426">
    <property type="entry name" value="PAS_9"/>
    <property type="match status" value="2"/>
</dbReference>
<dbReference type="PROSITE" id="PS50113">
    <property type="entry name" value="PAC"/>
    <property type="match status" value="1"/>
</dbReference>
<gene>
    <name evidence="5" type="ORF">SAMN05216571_101220</name>
</gene>
<name>A0A1G7N4M7_9GAMM</name>
<feature type="domain" description="GGDEF" evidence="4">
    <location>
        <begin position="330"/>
        <end position="459"/>
    </location>
</feature>
<feature type="region of interest" description="Disordered" evidence="2">
    <location>
        <begin position="1"/>
        <end position="24"/>
    </location>
</feature>
<dbReference type="SUPFAM" id="SSF55073">
    <property type="entry name" value="Nucleotide cyclase"/>
    <property type="match status" value="1"/>
</dbReference>
<dbReference type="Pfam" id="PF00990">
    <property type="entry name" value="GGDEF"/>
    <property type="match status" value="1"/>
</dbReference>
<dbReference type="InterPro" id="IPR043128">
    <property type="entry name" value="Rev_trsase/Diguanyl_cyclase"/>
</dbReference>
<dbReference type="SMART" id="SM00086">
    <property type="entry name" value="PAC"/>
    <property type="match status" value="2"/>
</dbReference>
<comment type="cofactor">
    <cofactor evidence="1">
        <name>Mg(2+)</name>
        <dbReference type="ChEBI" id="CHEBI:18420"/>
    </cofactor>
</comment>
<proteinExistence type="predicted"/>